<comment type="caution">
    <text evidence="7">The sequence shown here is derived from an EMBL/GenBank/DDBJ whole genome shotgun (WGS) entry which is preliminary data.</text>
</comment>
<proteinExistence type="predicted"/>
<accession>A0A429XT29</accession>
<dbReference type="GO" id="GO:0005886">
    <property type="term" value="C:plasma membrane"/>
    <property type="evidence" value="ECO:0007669"/>
    <property type="project" value="TreeGrafter"/>
</dbReference>
<evidence type="ECO:0000256" key="6">
    <source>
        <dbReference type="SAM" id="Phobius"/>
    </source>
</evidence>
<dbReference type="EMBL" id="RXFM01000012">
    <property type="protein sequence ID" value="RST70342.1"/>
    <property type="molecule type" value="Genomic_DNA"/>
</dbReference>
<dbReference type="InterPro" id="IPR001991">
    <property type="entry name" value="Na-dicarboxylate_symporter"/>
</dbReference>
<feature type="transmembrane region" description="Helical" evidence="6">
    <location>
        <begin position="306"/>
        <end position="332"/>
    </location>
</feature>
<evidence type="ECO:0000256" key="2">
    <source>
        <dbReference type="ARBA" id="ARBA00022448"/>
    </source>
</evidence>
<feature type="transmembrane region" description="Helical" evidence="6">
    <location>
        <begin position="267"/>
        <end position="294"/>
    </location>
</feature>
<keyword evidence="8" id="KW-1185">Reference proteome</keyword>
<dbReference type="RefSeq" id="WP_126044385.1">
    <property type="nucleotide sequence ID" value="NZ_RXFM01000012.1"/>
</dbReference>
<reference evidence="8" key="1">
    <citation type="submission" date="2018-11" db="EMBL/GenBank/DDBJ databases">
        <title>Phylogenetic, genomic, and biogeographic characterization of a novel and ubiquitous marine invertebrate-associated Rickettsiales parasite, Candidatus Marinoinvertebrata rohwerii, gen. nov., sp. nov.</title>
        <authorList>
            <person name="Klinges J.G."/>
            <person name="Rosales S.M."/>
            <person name="Mcminds R."/>
            <person name="Shaver E.C."/>
            <person name="Shantz A."/>
            <person name="Peters E.C."/>
            <person name="Burkepile D.E."/>
            <person name="Silliman B.R."/>
            <person name="Vega Thurber R.L."/>
        </authorList>
    </citation>
    <scope>NUCLEOTIDE SEQUENCE [LARGE SCALE GENOMIC DNA]</scope>
    <source>
        <strain evidence="8">a_cerv_44</strain>
    </source>
</reference>
<keyword evidence="2" id="KW-0813">Transport</keyword>
<dbReference type="Gene3D" id="1.10.3860.10">
    <property type="entry name" value="Sodium:dicarboxylate symporter"/>
    <property type="match status" value="1"/>
</dbReference>
<dbReference type="GO" id="GO:0032329">
    <property type="term" value="P:serine transport"/>
    <property type="evidence" value="ECO:0007669"/>
    <property type="project" value="TreeGrafter"/>
</dbReference>
<evidence type="ECO:0000256" key="1">
    <source>
        <dbReference type="ARBA" id="ARBA00004141"/>
    </source>
</evidence>
<dbReference type="SUPFAM" id="SSF118215">
    <property type="entry name" value="Proton glutamate symport protein"/>
    <property type="match status" value="1"/>
</dbReference>
<organism evidence="7 8">
    <name type="scientific">Candidatus Aquarickettsia rohweri</name>
    <dbReference type="NCBI Taxonomy" id="2602574"/>
    <lineage>
        <taxon>Bacteria</taxon>
        <taxon>Pseudomonadati</taxon>
        <taxon>Pseudomonadota</taxon>
        <taxon>Alphaproteobacteria</taxon>
        <taxon>Rickettsiales</taxon>
        <taxon>Candidatus Midichloriaceae</taxon>
        <taxon>Candidatus Aquarickettsia</taxon>
    </lineage>
</organism>
<evidence type="ECO:0000256" key="3">
    <source>
        <dbReference type="ARBA" id="ARBA00022692"/>
    </source>
</evidence>
<dbReference type="AlphaFoldDB" id="A0A429XT29"/>
<evidence type="ECO:0000256" key="5">
    <source>
        <dbReference type="ARBA" id="ARBA00023136"/>
    </source>
</evidence>
<comment type="subcellular location">
    <subcellularLocation>
        <location evidence="1">Membrane</location>
        <topology evidence="1">Multi-pass membrane protein</topology>
    </subcellularLocation>
</comment>
<keyword evidence="5 6" id="KW-0472">Membrane</keyword>
<keyword evidence="4 6" id="KW-1133">Transmembrane helix</keyword>
<feature type="transmembrane region" description="Helical" evidence="6">
    <location>
        <begin position="69"/>
        <end position="96"/>
    </location>
</feature>
<dbReference type="PANTHER" id="PTHR42865:SF8">
    <property type="entry name" value="SERINE_THREONINE TRANSPORTER SSTT"/>
    <property type="match status" value="1"/>
</dbReference>
<protein>
    <submittedName>
        <fullName evidence="7">Dicarboxylate/amino acid:cation symporter</fullName>
    </submittedName>
</protein>
<evidence type="ECO:0000313" key="8">
    <source>
        <dbReference type="Proteomes" id="UP000279470"/>
    </source>
</evidence>
<evidence type="ECO:0000256" key="4">
    <source>
        <dbReference type="ARBA" id="ARBA00022989"/>
    </source>
</evidence>
<feature type="transmembrane region" description="Helical" evidence="6">
    <location>
        <begin position="116"/>
        <end position="143"/>
    </location>
</feature>
<gene>
    <name evidence="7" type="ORF">EIC27_01450</name>
</gene>
<dbReference type="InterPro" id="IPR036458">
    <property type="entry name" value="Na:dicarbo_symporter_sf"/>
</dbReference>
<feature type="transmembrane region" description="Helical" evidence="6">
    <location>
        <begin position="237"/>
        <end position="255"/>
    </location>
</feature>
<feature type="transmembrane region" description="Helical" evidence="6">
    <location>
        <begin position="339"/>
        <end position="357"/>
    </location>
</feature>
<feature type="transmembrane region" description="Helical" evidence="6">
    <location>
        <begin position="198"/>
        <end position="217"/>
    </location>
</feature>
<name>A0A429XT29_9RICK</name>
<sequence length="387" mass="43497">MKKFKLPLALFFILIFTYTFGNYISVEIKELFLSISLILKSILLLILPFIIFSFITSSLLLLEGNVFKFVGLLILCIFISNSMAIYTGYFIGSTFLDSLITAKHVSNNQNLLMPLWAINISTIFTNDQALLFGLMFSIIFSFWRHKKVENIIKKMSGISTAFLKKFFIPTLPLFVIGFIFKLQHEDVLEYAIKSYGKVLIIILLVQISYLSIFYFIISKFNLEKTLMYFKNVMPAAFTGFSAISSAAAMSVLLLAMEKIFKNKSKIYKAIITAVINTHTLGSAIGITILIFATIKTFNSQVPSFESFVIFAFFYAISKFAVAAVPGGVLLIVAPLFEKYLAFSPEMIGVITVIYLLFDPFGKAVNVTGNGGFAIGFSRIYGYFNKKK</sequence>
<dbReference type="Pfam" id="PF00375">
    <property type="entry name" value="SDF"/>
    <property type="match status" value="1"/>
</dbReference>
<dbReference type="PANTHER" id="PTHR42865">
    <property type="entry name" value="PROTON/GLUTAMATE-ASPARTATE SYMPORTER"/>
    <property type="match status" value="1"/>
</dbReference>
<feature type="transmembrane region" description="Helical" evidence="6">
    <location>
        <begin position="37"/>
        <end position="62"/>
    </location>
</feature>
<dbReference type="OrthoDB" id="9768885at2"/>
<dbReference type="Proteomes" id="UP000279470">
    <property type="component" value="Unassembled WGS sequence"/>
</dbReference>
<dbReference type="GO" id="GO:0005295">
    <property type="term" value="F:neutral L-amino acid:sodium symporter activity"/>
    <property type="evidence" value="ECO:0007669"/>
    <property type="project" value="TreeGrafter"/>
</dbReference>
<keyword evidence="3 6" id="KW-0812">Transmembrane</keyword>
<evidence type="ECO:0000313" key="7">
    <source>
        <dbReference type="EMBL" id="RST70342.1"/>
    </source>
</evidence>